<evidence type="ECO:0000313" key="3">
    <source>
        <dbReference type="Proteomes" id="UP000308652"/>
    </source>
</evidence>
<gene>
    <name evidence="2" type="ORF">BDQ12DRAFT_669802</name>
</gene>
<sequence length="203" mass="22549">MYDQTTYHIEAEIGDNEPTDDDNNQDINKELENAICILWQSYPMLDHQKQWANPHHNCPLLTPLIVDNPKYTSLRIGKLMQMKAYMHPWEYTAKVVDHVQDSGGSNVRGSGWGNHPKRHIHKQEDHPQCDEPLHVDCNHSQHGPNQPHHGGGGDGGDGGGAINTLLTPYTSGKVTFSIEKVSSTKKVTTSPTSAETTIPSLMP</sequence>
<feature type="region of interest" description="Disordered" evidence="1">
    <location>
        <begin position="102"/>
        <end position="164"/>
    </location>
</feature>
<evidence type="ECO:0000256" key="1">
    <source>
        <dbReference type="SAM" id="MobiDB-lite"/>
    </source>
</evidence>
<dbReference type="Proteomes" id="UP000308652">
    <property type="component" value="Unassembled WGS sequence"/>
</dbReference>
<feature type="region of interest" description="Disordered" evidence="1">
    <location>
        <begin position="1"/>
        <end position="24"/>
    </location>
</feature>
<dbReference type="AlphaFoldDB" id="A0A5C3LNT3"/>
<evidence type="ECO:0000313" key="2">
    <source>
        <dbReference type="EMBL" id="TFK33978.1"/>
    </source>
</evidence>
<feature type="compositionally biased region" description="Basic and acidic residues" evidence="1">
    <location>
        <begin position="122"/>
        <end position="139"/>
    </location>
</feature>
<protein>
    <submittedName>
        <fullName evidence="2">Uncharacterized protein</fullName>
    </submittedName>
</protein>
<feature type="compositionally biased region" description="Acidic residues" evidence="1">
    <location>
        <begin position="12"/>
        <end position="24"/>
    </location>
</feature>
<dbReference type="EMBL" id="ML213638">
    <property type="protein sequence ID" value="TFK33978.1"/>
    <property type="molecule type" value="Genomic_DNA"/>
</dbReference>
<proteinExistence type="predicted"/>
<feature type="compositionally biased region" description="Gly residues" evidence="1">
    <location>
        <begin position="149"/>
        <end position="161"/>
    </location>
</feature>
<accession>A0A5C3LNT3</accession>
<organism evidence="2 3">
    <name type="scientific">Crucibulum laeve</name>
    <dbReference type="NCBI Taxonomy" id="68775"/>
    <lineage>
        <taxon>Eukaryota</taxon>
        <taxon>Fungi</taxon>
        <taxon>Dikarya</taxon>
        <taxon>Basidiomycota</taxon>
        <taxon>Agaricomycotina</taxon>
        <taxon>Agaricomycetes</taxon>
        <taxon>Agaricomycetidae</taxon>
        <taxon>Agaricales</taxon>
        <taxon>Agaricineae</taxon>
        <taxon>Nidulariaceae</taxon>
        <taxon>Crucibulum</taxon>
    </lineage>
</organism>
<feature type="region of interest" description="Disordered" evidence="1">
    <location>
        <begin position="182"/>
        <end position="203"/>
    </location>
</feature>
<keyword evidence="3" id="KW-1185">Reference proteome</keyword>
<reference evidence="2 3" key="1">
    <citation type="journal article" date="2019" name="Nat. Ecol. Evol.">
        <title>Megaphylogeny resolves global patterns of mushroom evolution.</title>
        <authorList>
            <person name="Varga T."/>
            <person name="Krizsan K."/>
            <person name="Foldi C."/>
            <person name="Dima B."/>
            <person name="Sanchez-Garcia M."/>
            <person name="Sanchez-Ramirez S."/>
            <person name="Szollosi G.J."/>
            <person name="Szarkandi J.G."/>
            <person name="Papp V."/>
            <person name="Albert L."/>
            <person name="Andreopoulos W."/>
            <person name="Angelini C."/>
            <person name="Antonin V."/>
            <person name="Barry K.W."/>
            <person name="Bougher N.L."/>
            <person name="Buchanan P."/>
            <person name="Buyck B."/>
            <person name="Bense V."/>
            <person name="Catcheside P."/>
            <person name="Chovatia M."/>
            <person name="Cooper J."/>
            <person name="Damon W."/>
            <person name="Desjardin D."/>
            <person name="Finy P."/>
            <person name="Geml J."/>
            <person name="Haridas S."/>
            <person name="Hughes K."/>
            <person name="Justo A."/>
            <person name="Karasinski D."/>
            <person name="Kautmanova I."/>
            <person name="Kiss B."/>
            <person name="Kocsube S."/>
            <person name="Kotiranta H."/>
            <person name="LaButti K.M."/>
            <person name="Lechner B.E."/>
            <person name="Liimatainen K."/>
            <person name="Lipzen A."/>
            <person name="Lukacs Z."/>
            <person name="Mihaltcheva S."/>
            <person name="Morgado L.N."/>
            <person name="Niskanen T."/>
            <person name="Noordeloos M.E."/>
            <person name="Ohm R.A."/>
            <person name="Ortiz-Santana B."/>
            <person name="Ovrebo C."/>
            <person name="Racz N."/>
            <person name="Riley R."/>
            <person name="Savchenko A."/>
            <person name="Shiryaev A."/>
            <person name="Soop K."/>
            <person name="Spirin V."/>
            <person name="Szebenyi C."/>
            <person name="Tomsovsky M."/>
            <person name="Tulloss R.E."/>
            <person name="Uehling J."/>
            <person name="Grigoriev I.V."/>
            <person name="Vagvolgyi C."/>
            <person name="Papp T."/>
            <person name="Martin F.M."/>
            <person name="Miettinen O."/>
            <person name="Hibbett D.S."/>
            <person name="Nagy L.G."/>
        </authorList>
    </citation>
    <scope>NUCLEOTIDE SEQUENCE [LARGE SCALE GENOMIC DNA]</scope>
    <source>
        <strain evidence="2 3">CBS 166.37</strain>
    </source>
</reference>
<feature type="compositionally biased region" description="Polar residues" evidence="1">
    <location>
        <begin position="194"/>
        <end position="203"/>
    </location>
</feature>
<feature type="compositionally biased region" description="Low complexity" evidence="1">
    <location>
        <begin position="182"/>
        <end position="193"/>
    </location>
</feature>
<name>A0A5C3LNT3_9AGAR</name>